<reference evidence="2 3" key="1">
    <citation type="submission" date="2021-06" db="EMBL/GenBank/DDBJ databases">
        <title>Caerostris extrusa draft genome.</title>
        <authorList>
            <person name="Kono N."/>
            <person name="Arakawa K."/>
        </authorList>
    </citation>
    <scope>NUCLEOTIDE SEQUENCE [LARGE SCALE GENOMIC DNA]</scope>
</reference>
<sequence>MEIFPVPRYCRAALQDLVLFAPGQLDRGWGALKAGLMAGECPGIKKIPLCSLPLAARSRCYPQLQDIKTSSFEFSIYADIHTKIKLLSKEFAILILNKGQRGQAIQVRVPKHGFISPKTAQACFRARKSPLIQTTGTRFVFIIPRKGAESVQNLTNRDSSRCALLTRPEKKPLPTPSTMKWPHPNSETLRR</sequence>
<dbReference type="AlphaFoldDB" id="A0AAV4WW18"/>
<evidence type="ECO:0000256" key="1">
    <source>
        <dbReference type="SAM" id="MobiDB-lite"/>
    </source>
</evidence>
<accession>A0AAV4WW18</accession>
<dbReference type="EMBL" id="BPLR01016711">
    <property type="protein sequence ID" value="GIY85905.1"/>
    <property type="molecule type" value="Genomic_DNA"/>
</dbReference>
<name>A0AAV4WW18_CAEEX</name>
<evidence type="ECO:0000313" key="2">
    <source>
        <dbReference type="EMBL" id="GIY85905.1"/>
    </source>
</evidence>
<protein>
    <submittedName>
        <fullName evidence="2">Uncharacterized protein</fullName>
    </submittedName>
</protein>
<comment type="caution">
    <text evidence="2">The sequence shown here is derived from an EMBL/GenBank/DDBJ whole genome shotgun (WGS) entry which is preliminary data.</text>
</comment>
<evidence type="ECO:0000313" key="3">
    <source>
        <dbReference type="Proteomes" id="UP001054945"/>
    </source>
</evidence>
<feature type="region of interest" description="Disordered" evidence="1">
    <location>
        <begin position="165"/>
        <end position="191"/>
    </location>
</feature>
<organism evidence="2 3">
    <name type="scientific">Caerostris extrusa</name>
    <name type="common">Bark spider</name>
    <name type="synonym">Caerostris bankana</name>
    <dbReference type="NCBI Taxonomy" id="172846"/>
    <lineage>
        <taxon>Eukaryota</taxon>
        <taxon>Metazoa</taxon>
        <taxon>Ecdysozoa</taxon>
        <taxon>Arthropoda</taxon>
        <taxon>Chelicerata</taxon>
        <taxon>Arachnida</taxon>
        <taxon>Araneae</taxon>
        <taxon>Araneomorphae</taxon>
        <taxon>Entelegynae</taxon>
        <taxon>Araneoidea</taxon>
        <taxon>Araneidae</taxon>
        <taxon>Caerostris</taxon>
    </lineage>
</organism>
<proteinExistence type="predicted"/>
<keyword evidence="3" id="KW-1185">Reference proteome</keyword>
<dbReference type="Proteomes" id="UP001054945">
    <property type="component" value="Unassembled WGS sequence"/>
</dbReference>
<gene>
    <name evidence="2" type="ORF">CEXT_788841</name>
</gene>